<dbReference type="AlphaFoldDB" id="A0A182Q936"/>
<keyword evidence="2" id="KW-0472">Membrane</keyword>
<feature type="region of interest" description="Disordered" evidence="1">
    <location>
        <begin position="1"/>
        <end position="74"/>
    </location>
</feature>
<keyword evidence="4" id="KW-1185">Reference proteome</keyword>
<dbReference type="EMBL" id="AXCN02000075">
    <property type="status" value="NOT_ANNOTATED_CDS"/>
    <property type="molecule type" value="Genomic_DNA"/>
</dbReference>
<keyword evidence="2" id="KW-1133">Transmembrane helix</keyword>
<feature type="compositionally biased region" description="Basic residues" evidence="1">
    <location>
        <begin position="30"/>
        <end position="47"/>
    </location>
</feature>
<protein>
    <submittedName>
        <fullName evidence="3">Uncharacterized protein</fullName>
    </submittedName>
</protein>
<accession>A0A182Q936</accession>
<name>A0A182Q936_9DIPT</name>
<dbReference type="EnsemblMetazoa" id="AFAF005498-RA">
    <property type="protein sequence ID" value="AFAF005498-PA"/>
    <property type="gene ID" value="AFAF005498"/>
</dbReference>
<reference evidence="3" key="2">
    <citation type="submission" date="2020-05" db="UniProtKB">
        <authorList>
            <consortium name="EnsemblMetazoa"/>
        </authorList>
    </citation>
    <scope>IDENTIFICATION</scope>
    <source>
        <strain evidence="3">FAR1</strain>
    </source>
</reference>
<evidence type="ECO:0000256" key="2">
    <source>
        <dbReference type="SAM" id="Phobius"/>
    </source>
</evidence>
<feature type="compositionally biased region" description="Basic residues" evidence="1">
    <location>
        <begin position="1"/>
        <end position="13"/>
    </location>
</feature>
<reference evidence="4" key="1">
    <citation type="submission" date="2014-01" db="EMBL/GenBank/DDBJ databases">
        <title>The Genome Sequence of Anopheles farauti FAR1 (V2).</title>
        <authorList>
            <consortium name="The Broad Institute Genomics Platform"/>
            <person name="Neafsey D.E."/>
            <person name="Besansky N."/>
            <person name="Howell P."/>
            <person name="Walton C."/>
            <person name="Young S.K."/>
            <person name="Zeng Q."/>
            <person name="Gargeya S."/>
            <person name="Fitzgerald M."/>
            <person name="Haas B."/>
            <person name="Abouelleil A."/>
            <person name="Allen A.W."/>
            <person name="Alvarado L."/>
            <person name="Arachchi H.M."/>
            <person name="Berlin A.M."/>
            <person name="Chapman S.B."/>
            <person name="Gainer-Dewar J."/>
            <person name="Goldberg J."/>
            <person name="Griggs A."/>
            <person name="Gujja S."/>
            <person name="Hansen M."/>
            <person name="Howarth C."/>
            <person name="Imamovic A."/>
            <person name="Ireland A."/>
            <person name="Larimer J."/>
            <person name="McCowan C."/>
            <person name="Murphy C."/>
            <person name="Pearson M."/>
            <person name="Poon T.W."/>
            <person name="Priest M."/>
            <person name="Roberts A."/>
            <person name="Saif S."/>
            <person name="Shea T."/>
            <person name="Sisk P."/>
            <person name="Sykes S."/>
            <person name="Wortman J."/>
            <person name="Nusbaum C."/>
            <person name="Birren B."/>
        </authorList>
    </citation>
    <scope>NUCLEOTIDE SEQUENCE [LARGE SCALE GENOMIC DNA]</scope>
    <source>
        <strain evidence="4">FAR1</strain>
    </source>
</reference>
<dbReference type="EMBL" id="AXCN02000074">
    <property type="status" value="NOT_ANNOTATED_CDS"/>
    <property type="molecule type" value="Genomic_DNA"/>
</dbReference>
<dbReference type="Gene3D" id="1.10.8.1170">
    <property type="match status" value="1"/>
</dbReference>
<organism evidence="3 4">
    <name type="scientific">Anopheles farauti</name>
    <dbReference type="NCBI Taxonomy" id="69004"/>
    <lineage>
        <taxon>Eukaryota</taxon>
        <taxon>Metazoa</taxon>
        <taxon>Ecdysozoa</taxon>
        <taxon>Arthropoda</taxon>
        <taxon>Hexapoda</taxon>
        <taxon>Insecta</taxon>
        <taxon>Pterygota</taxon>
        <taxon>Neoptera</taxon>
        <taxon>Endopterygota</taxon>
        <taxon>Diptera</taxon>
        <taxon>Nematocera</taxon>
        <taxon>Culicoidea</taxon>
        <taxon>Culicidae</taxon>
        <taxon>Anophelinae</taxon>
        <taxon>Anopheles</taxon>
    </lineage>
</organism>
<proteinExistence type="predicted"/>
<evidence type="ECO:0000256" key="1">
    <source>
        <dbReference type="SAM" id="MobiDB-lite"/>
    </source>
</evidence>
<evidence type="ECO:0000313" key="3">
    <source>
        <dbReference type="EnsemblMetazoa" id="AFAF005498-PA"/>
    </source>
</evidence>
<evidence type="ECO:0000313" key="4">
    <source>
        <dbReference type="Proteomes" id="UP000075886"/>
    </source>
</evidence>
<dbReference type="Proteomes" id="UP000075886">
    <property type="component" value="Unassembled WGS sequence"/>
</dbReference>
<feature type="transmembrane region" description="Helical" evidence="2">
    <location>
        <begin position="121"/>
        <end position="141"/>
    </location>
</feature>
<dbReference type="VEuPathDB" id="VectorBase:AFAF005498"/>
<keyword evidence="2" id="KW-0812">Transmembrane</keyword>
<sequence>MKANSTKRQKKGKGTTDPEPMPVLVPHQQRNNRKLQHPHRTGTKTTRKNQFETKAKSSETSIHQRSAKNGRRTNGACDCARIVKSESEAKRLRVGVNVFFRQKEIANGGGGGGGSGGGGGLMTNCAIIIIIIIIVVFVAVVRPPRSCLPCVRGRVSTMRDAVTSGGWRWE</sequence>